<keyword evidence="1" id="KW-1133">Transmembrane helix</keyword>
<keyword evidence="3" id="KW-1185">Reference proteome</keyword>
<accession>A0A086ACA9</accession>
<dbReference type="AlphaFoldDB" id="A0A086ACA9"/>
<evidence type="ECO:0000256" key="1">
    <source>
        <dbReference type="SAM" id="Phobius"/>
    </source>
</evidence>
<dbReference type="PROSITE" id="PS51257">
    <property type="entry name" value="PROKAR_LIPOPROTEIN"/>
    <property type="match status" value="1"/>
</dbReference>
<evidence type="ECO:0000313" key="2">
    <source>
        <dbReference type="EMBL" id="KFF14323.1"/>
    </source>
</evidence>
<keyword evidence="1" id="KW-0472">Membrane</keyword>
<evidence type="ECO:0008006" key="4">
    <source>
        <dbReference type="Google" id="ProtNLM"/>
    </source>
</evidence>
<gene>
    <name evidence="2" type="ORF">IW15_02445</name>
</gene>
<keyword evidence="1" id="KW-0812">Transmembrane</keyword>
<organism evidence="2 3">
    <name type="scientific">Chryseobacterium soli</name>
    <dbReference type="NCBI Taxonomy" id="445961"/>
    <lineage>
        <taxon>Bacteria</taxon>
        <taxon>Pseudomonadati</taxon>
        <taxon>Bacteroidota</taxon>
        <taxon>Flavobacteriia</taxon>
        <taxon>Flavobacteriales</taxon>
        <taxon>Weeksellaceae</taxon>
        <taxon>Chryseobacterium group</taxon>
        <taxon>Chryseobacterium</taxon>
    </lineage>
</organism>
<feature type="transmembrane region" description="Helical" evidence="1">
    <location>
        <begin position="12"/>
        <end position="33"/>
    </location>
</feature>
<dbReference type="STRING" id="445961.IW15_02445"/>
<dbReference type="Proteomes" id="UP000028705">
    <property type="component" value="Unassembled WGS sequence"/>
</dbReference>
<proteinExistence type="predicted"/>
<name>A0A086ACA9_9FLAO</name>
<dbReference type="eggNOG" id="ENOG5033WFV">
    <property type="taxonomic scope" value="Bacteria"/>
</dbReference>
<protein>
    <recommendedName>
        <fullName evidence="4">Lipoprotein</fullName>
    </recommendedName>
</protein>
<sequence length="272" mass="32121">MNTQKYKEYCYFYQTFIMKTFFYSIPLLLLLSCKKEKSFADKIILHYDHGEKLSFQQFNEGIDETGSSIIYVGKDTSSINVKYFMGMMDPPPPPPGSYADSTYREDQEMLSRFLYNRFGRIKFSEKPVVFDSLSKQSVEIGYNINDTIPKYVYNLEMGTLKKYKAFPVFVKNISGKKLILHEFKSLPLAVLNDQQKWQILSNDNALICGDSRSQYRYWEFNPNEIMVLSVNFLEGKDKGKFKICFHDYCTEVFLMNYDKSIIERQRNRFELK</sequence>
<evidence type="ECO:0000313" key="3">
    <source>
        <dbReference type="Proteomes" id="UP000028705"/>
    </source>
</evidence>
<dbReference type="EMBL" id="JPRH01000001">
    <property type="protein sequence ID" value="KFF14323.1"/>
    <property type="molecule type" value="Genomic_DNA"/>
</dbReference>
<reference evidence="2 3" key="1">
    <citation type="submission" date="2014-07" db="EMBL/GenBank/DDBJ databases">
        <title>Genome of Chryseobacterium soli DSM 19298.</title>
        <authorList>
            <person name="Stropko S.J."/>
            <person name="Pipes S.E."/>
            <person name="Newman J."/>
        </authorList>
    </citation>
    <scope>NUCLEOTIDE SEQUENCE [LARGE SCALE GENOMIC DNA]</scope>
    <source>
        <strain evidence="2 3">DSM 19298</strain>
    </source>
</reference>
<comment type="caution">
    <text evidence="2">The sequence shown here is derived from an EMBL/GenBank/DDBJ whole genome shotgun (WGS) entry which is preliminary data.</text>
</comment>